<sequence length="74" mass="8387">MSHEHEHEFDPKPDSSTPRPDHEESSRGIVPRNPNLKKRPNKPIGVDQARLDRAELLISGSQFLACLCFSKPEI</sequence>
<dbReference type="AlphaFoldDB" id="A0A286UXD5"/>
<feature type="region of interest" description="Disordered" evidence="1">
    <location>
        <begin position="1"/>
        <end position="46"/>
    </location>
</feature>
<accession>A0A286UXD5</accession>
<proteinExistence type="predicted"/>
<feature type="compositionally biased region" description="Basic and acidic residues" evidence="1">
    <location>
        <begin position="1"/>
        <end position="26"/>
    </location>
</feature>
<evidence type="ECO:0000256" key="1">
    <source>
        <dbReference type="SAM" id="MobiDB-lite"/>
    </source>
</evidence>
<comment type="caution">
    <text evidence="2">The sequence shown here is derived from an EMBL/GenBank/DDBJ whole genome shotgun (WGS) entry which is preliminary data.</text>
</comment>
<organism evidence="2 3">
    <name type="scientific">Pyrrhoderma noxium</name>
    <dbReference type="NCBI Taxonomy" id="2282107"/>
    <lineage>
        <taxon>Eukaryota</taxon>
        <taxon>Fungi</taxon>
        <taxon>Dikarya</taxon>
        <taxon>Basidiomycota</taxon>
        <taxon>Agaricomycotina</taxon>
        <taxon>Agaricomycetes</taxon>
        <taxon>Hymenochaetales</taxon>
        <taxon>Hymenochaetaceae</taxon>
        <taxon>Pyrrhoderma</taxon>
    </lineage>
</organism>
<dbReference type="Proteomes" id="UP000217199">
    <property type="component" value="Unassembled WGS sequence"/>
</dbReference>
<dbReference type="InParanoid" id="A0A286UXD5"/>
<name>A0A286UXD5_9AGAM</name>
<evidence type="ECO:0000313" key="2">
    <source>
        <dbReference type="EMBL" id="PAV24260.1"/>
    </source>
</evidence>
<reference evidence="2 3" key="1">
    <citation type="journal article" date="2017" name="Mol. Ecol.">
        <title>Comparative and population genomic landscape of Phellinus noxius: A hypervariable fungus causing root rot in trees.</title>
        <authorList>
            <person name="Chung C.L."/>
            <person name="Lee T.J."/>
            <person name="Akiba M."/>
            <person name="Lee H.H."/>
            <person name="Kuo T.H."/>
            <person name="Liu D."/>
            <person name="Ke H.M."/>
            <person name="Yokoi T."/>
            <person name="Roa M.B."/>
            <person name="Lu M.J."/>
            <person name="Chang Y.Y."/>
            <person name="Ann P.J."/>
            <person name="Tsai J.N."/>
            <person name="Chen C.Y."/>
            <person name="Tzean S.S."/>
            <person name="Ota Y."/>
            <person name="Hattori T."/>
            <person name="Sahashi N."/>
            <person name="Liou R.F."/>
            <person name="Kikuchi T."/>
            <person name="Tsai I.J."/>
        </authorList>
    </citation>
    <scope>NUCLEOTIDE SEQUENCE [LARGE SCALE GENOMIC DNA]</scope>
    <source>
        <strain evidence="2 3">FFPRI411160</strain>
    </source>
</reference>
<dbReference type="EMBL" id="NBII01000001">
    <property type="protein sequence ID" value="PAV24260.1"/>
    <property type="molecule type" value="Genomic_DNA"/>
</dbReference>
<evidence type="ECO:0000313" key="3">
    <source>
        <dbReference type="Proteomes" id="UP000217199"/>
    </source>
</evidence>
<gene>
    <name evidence="2" type="ORF">PNOK_0132800</name>
</gene>
<keyword evidence="3" id="KW-1185">Reference proteome</keyword>
<protein>
    <submittedName>
        <fullName evidence="2">Uncharacterized protein</fullName>
    </submittedName>
</protein>